<feature type="domain" description="VWFA" evidence="2">
    <location>
        <begin position="247"/>
        <end position="411"/>
    </location>
</feature>
<comment type="caution">
    <text evidence="3">The sequence shown here is derived from an EMBL/GenBank/DDBJ whole genome shotgun (WGS) entry which is preliminary data.</text>
</comment>
<dbReference type="AlphaFoldDB" id="A0A5D4TCJ7"/>
<dbReference type="EMBL" id="VTET01000003">
    <property type="protein sequence ID" value="TYS73039.1"/>
    <property type="molecule type" value="Genomic_DNA"/>
</dbReference>
<reference evidence="3 4" key="1">
    <citation type="submission" date="2019-08" db="EMBL/GenBank/DDBJ databases">
        <title>Bacillus genomes from the desert of Cuatro Cienegas, Coahuila.</title>
        <authorList>
            <person name="Olmedo-Alvarez G."/>
        </authorList>
    </citation>
    <scope>NUCLEOTIDE SEQUENCE [LARGE SCALE GENOMIC DNA]</scope>
    <source>
        <strain evidence="3 4">CH98b_3T</strain>
    </source>
</reference>
<dbReference type="InterPro" id="IPR002035">
    <property type="entry name" value="VWF_A"/>
</dbReference>
<dbReference type="OrthoDB" id="9778037at2"/>
<keyword evidence="1" id="KW-0812">Transmembrane</keyword>
<proteinExistence type="predicted"/>
<gene>
    <name evidence="3" type="ORF">FZC75_08250</name>
</gene>
<keyword evidence="1" id="KW-0472">Membrane</keyword>
<dbReference type="SMART" id="SM00327">
    <property type="entry name" value="VWA"/>
    <property type="match status" value="1"/>
</dbReference>
<evidence type="ECO:0000256" key="1">
    <source>
        <dbReference type="SAM" id="Phobius"/>
    </source>
</evidence>
<evidence type="ECO:0000313" key="4">
    <source>
        <dbReference type="Proteomes" id="UP000324517"/>
    </source>
</evidence>
<dbReference type="SUPFAM" id="SSF53300">
    <property type="entry name" value="vWA-like"/>
    <property type="match status" value="1"/>
</dbReference>
<dbReference type="Proteomes" id="UP000324517">
    <property type="component" value="Unassembled WGS sequence"/>
</dbReference>
<sequence>MNKSLKNLWGRFLFRDKGILPTTRLVLLLSFISLSFIVLSFFVTISWPVVLLINVFFFLFSLVDLVLTPSKKRLRMTRSIPGDLERGLEYPVHIVVENPTEHDMKAEIKDGIPQSFSRPFPFTGMVKKNTRKQFTYYTKAPVRGEYQVSKLYLRYQSRIGLWQKQMAFEEEDTIKVIPDMTETKQYLENAQKFLLHEGKTIRKQKSGVGEFSKIRSYVVGDDPRKINWRQTAKLQEVMTNEYEPEHGKYITILIDCGRMMGAELKKGNRLERSLEAALTVAAAALQKGDYVAVLAFSKSVKAYIPPAKGMAHLQTILKTIYNVQVDAAESNYAEVFQYLQLVQKKRSLILLFSDVKTFLHEESALIYLKRVRQRHLFFMIGVEDEILRKRAATPVTSLEETMIKGVAQQQLLSKKREKAKWEKQGLLMMEAREERLATTAVSHYIDTMNRGLL</sequence>
<keyword evidence="1" id="KW-1133">Transmembrane helix</keyword>
<dbReference type="PANTHER" id="PTHR33608:SF3">
    <property type="entry name" value="SLR2013 PROTEIN"/>
    <property type="match status" value="1"/>
</dbReference>
<accession>A0A5D4TCJ7</accession>
<evidence type="ECO:0000313" key="3">
    <source>
        <dbReference type="EMBL" id="TYS73039.1"/>
    </source>
</evidence>
<organism evidence="3 4">
    <name type="scientific">Sutcliffiella horikoshii</name>
    <dbReference type="NCBI Taxonomy" id="79883"/>
    <lineage>
        <taxon>Bacteria</taxon>
        <taxon>Bacillati</taxon>
        <taxon>Bacillota</taxon>
        <taxon>Bacilli</taxon>
        <taxon>Bacillales</taxon>
        <taxon>Bacillaceae</taxon>
        <taxon>Sutcliffiella</taxon>
    </lineage>
</organism>
<dbReference type="Pfam" id="PF01882">
    <property type="entry name" value="DUF58"/>
    <property type="match status" value="1"/>
</dbReference>
<dbReference type="InterPro" id="IPR002881">
    <property type="entry name" value="DUF58"/>
</dbReference>
<evidence type="ECO:0000259" key="2">
    <source>
        <dbReference type="SMART" id="SM00327"/>
    </source>
</evidence>
<protein>
    <submittedName>
        <fullName evidence="3">DUF58 domain-containing protein</fullName>
    </submittedName>
</protein>
<dbReference type="InterPro" id="IPR036465">
    <property type="entry name" value="vWFA_dom_sf"/>
</dbReference>
<dbReference type="RefSeq" id="WP_010199600.1">
    <property type="nucleotide sequence ID" value="NZ_JBNILM010000002.1"/>
</dbReference>
<dbReference type="PANTHER" id="PTHR33608">
    <property type="entry name" value="BLL2464 PROTEIN"/>
    <property type="match status" value="1"/>
</dbReference>
<feature type="transmembrane region" description="Helical" evidence="1">
    <location>
        <begin position="49"/>
        <end position="68"/>
    </location>
</feature>
<name>A0A5D4TCJ7_9BACI</name>
<dbReference type="Gene3D" id="3.40.50.410">
    <property type="entry name" value="von Willebrand factor, type A domain"/>
    <property type="match status" value="1"/>
</dbReference>
<feature type="transmembrane region" description="Helical" evidence="1">
    <location>
        <begin position="21"/>
        <end position="43"/>
    </location>
</feature>